<evidence type="ECO:0000256" key="1">
    <source>
        <dbReference type="SAM" id="Phobius"/>
    </source>
</evidence>
<reference evidence="3" key="1">
    <citation type="journal article" date="2019" name="Int. J. Syst. Evol. Microbiol.">
        <title>The Global Catalogue of Microorganisms (GCM) 10K type strain sequencing project: providing services to taxonomists for standard genome sequencing and annotation.</title>
        <authorList>
            <consortium name="The Broad Institute Genomics Platform"/>
            <consortium name="The Broad Institute Genome Sequencing Center for Infectious Disease"/>
            <person name="Wu L."/>
            <person name="Ma J."/>
        </authorList>
    </citation>
    <scope>NUCLEOTIDE SEQUENCE [LARGE SCALE GENOMIC DNA]</scope>
    <source>
        <strain evidence="3">CGMCC 4.1469</strain>
    </source>
</reference>
<feature type="transmembrane region" description="Helical" evidence="1">
    <location>
        <begin position="6"/>
        <end position="30"/>
    </location>
</feature>
<keyword evidence="1" id="KW-0472">Membrane</keyword>
<comment type="caution">
    <text evidence="2">The sequence shown here is derived from an EMBL/GenBank/DDBJ whole genome shotgun (WGS) entry which is preliminary data.</text>
</comment>
<dbReference type="RefSeq" id="WP_377162926.1">
    <property type="nucleotide sequence ID" value="NZ_JBHSMQ010000001.1"/>
</dbReference>
<sequence>MMSNPLPLALCVAAGVLLGLIFYGGLWWTVRRGLSSPRPARLFLCSALLRMGLVMAGFYFVSNGQSQRLVACLAGFIIARLAVTWLTRGKQKEDHHAPES</sequence>
<dbReference type="Proteomes" id="UP001596052">
    <property type="component" value="Unassembled WGS sequence"/>
</dbReference>
<evidence type="ECO:0000313" key="2">
    <source>
        <dbReference type="EMBL" id="MFC5453651.1"/>
    </source>
</evidence>
<dbReference type="InterPro" id="IPR017581">
    <property type="entry name" value="AtpR-like"/>
</dbReference>
<keyword evidence="1" id="KW-1133">Transmembrane helix</keyword>
<accession>A0ABW0KLQ4</accession>
<gene>
    <name evidence="2" type="ORF">ACFQDI_02185</name>
</gene>
<dbReference type="NCBIfam" id="TIGR03165">
    <property type="entry name" value="F1F0_chp_2"/>
    <property type="match status" value="1"/>
</dbReference>
<protein>
    <submittedName>
        <fullName evidence="2">ATP synthase subunit I</fullName>
    </submittedName>
</protein>
<dbReference type="EMBL" id="JBHSMQ010000001">
    <property type="protein sequence ID" value="MFC5453651.1"/>
    <property type="molecule type" value="Genomic_DNA"/>
</dbReference>
<proteinExistence type="predicted"/>
<feature type="transmembrane region" description="Helical" evidence="1">
    <location>
        <begin position="68"/>
        <end position="86"/>
    </location>
</feature>
<dbReference type="Pfam" id="PF12966">
    <property type="entry name" value="AtpR"/>
    <property type="match status" value="1"/>
</dbReference>
<organism evidence="2 3">
    <name type="scientific">Prosthecobacter fluviatilis</name>
    <dbReference type="NCBI Taxonomy" id="445931"/>
    <lineage>
        <taxon>Bacteria</taxon>
        <taxon>Pseudomonadati</taxon>
        <taxon>Verrucomicrobiota</taxon>
        <taxon>Verrucomicrobiia</taxon>
        <taxon>Verrucomicrobiales</taxon>
        <taxon>Verrucomicrobiaceae</taxon>
        <taxon>Prosthecobacter</taxon>
    </lineage>
</organism>
<evidence type="ECO:0000313" key="3">
    <source>
        <dbReference type="Proteomes" id="UP001596052"/>
    </source>
</evidence>
<keyword evidence="1" id="KW-0812">Transmembrane</keyword>
<keyword evidence="3" id="KW-1185">Reference proteome</keyword>
<feature type="transmembrane region" description="Helical" evidence="1">
    <location>
        <begin position="42"/>
        <end position="62"/>
    </location>
</feature>
<name>A0ABW0KLQ4_9BACT</name>